<keyword evidence="3" id="KW-1185">Reference proteome</keyword>
<dbReference type="STRING" id="597456.A0A0L7R7X6"/>
<name>A0A0L7R7X6_9HYME</name>
<keyword evidence="1" id="KW-1133">Transmembrane helix</keyword>
<feature type="non-terminal residue" evidence="2">
    <location>
        <position position="1"/>
    </location>
</feature>
<dbReference type="OrthoDB" id="8611351at2759"/>
<feature type="transmembrane region" description="Helical" evidence="1">
    <location>
        <begin position="201"/>
        <end position="227"/>
    </location>
</feature>
<dbReference type="Proteomes" id="UP000053825">
    <property type="component" value="Unassembled WGS sequence"/>
</dbReference>
<reference evidence="2 3" key="1">
    <citation type="submission" date="2015-07" db="EMBL/GenBank/DDBJ databases">
        <title>The genome of Habropoda laboriosa.</title>
        <authorList>
            <person name="Pan H."/>
            <person name="Kapheim K."/>
        </authorList>
    </citation>
    <scope>NUCLEOTIDE SEQUENCE [LARGE SCALE GENOMIC DNA]</scope>
    <source>
        <strain evidence="2">0110345459</strain>
    </source>
</reference>
<gene>
    <name evidence="2" type="ORF">WH47_12414</name>
</gene>
<organism evidence="2 3">
    <name type="scientific">Habropoda laboriosa</name>
    <dbReference type="NCBI Taxonomy" id="597456"/>
    <lineage>
        <taxon>Eukaryota</taxon>
        <taxon>Metazoa</taxon>
        <taxon>Ecdysozoa</taxon>
        <taxon>Arthropoda</taxon>
        <taxon>Hexapoda</taxon>
        <taxon>Insecta</taxon>
        <taxon>Pterygota</taxon>
        <taxon>Neoptera</taxon>
        <taxon>Endopterygota</taxon>
        <taxon>Hymenoptera</taxon>
        <taxon>Apocrita</taxon>
        <taxon>Aculeata</taxon>
        <taxon>Apoidea</taxon>
        <taxon>Anthophila</taxon>
        <taxon>Apidae</taxon>
        <taxon>Habropoda</taxon>
    </lineage>
</organism>
<dbReference type="Gene3D" id="3.40.50.11530">
    <property type="match status" value="1"/>
</dbReference>
<evidence type="ECO:0000313" key="3">
    <source>
        <dbReference type="Proteomes" id="UP000053825"/>
    </source>
</evidence>
<evidence type="ECO:0000256" key="1">
    <source>
        <dbReference type="SAM" id="Phobius"/>
    </source>
</evidence>
<accession>A0A0L7R7X6</accession>
<keyword evidence="1" id="KW-0812">Transmembrane</keyword>
<sequence length="441" mass="52093">FLNNTEIFVPYIFTACYYINFFGGKGKTKYLKSNYKHTEITNPIIECTYDIVPDNVKKTKIARLEIEFSIPLVTAVKVKVGSLDKSKIHNGQEVCRHNSEELPDGWKIFNILYNDTGVEHYNFSTPLLLNKKYKRIWKYETEDLKNFNYCIHFWYLDLRCEEQTLWKPPVEKCWWYRRCQDVTDHNNFGVVPSTITDDISYLYSPIIFITVTIFIMIVIMYLIYVICAYNVQAKMVYINICDGNIKTEKTKHNKSNIHGLKDKKKKLKCEDTNTINTDIILLYPKGPESFMALMADFRGILSRVSQCVVHDWYDRMEWNYVAEVGAFDWFAEMLQKQSCVIWIDTPAMRSLITQKFKNNPFFKNSEEYSYVTIGDFRDVVFPTVFNLSKRNIVQSAIQRPKHFIIRLQGFQNFENDDPFVDLSPHMRYYIPQDLNLLCSDL</sequence>
<proteinExistence type="predicted"/>
<dbReference type="AlphaFoldDB" id="A0A0L7R7X6"/>
<keyword evidence="1" id="KW-0472">Membrane</keyword>
<protein>
    <submittedName>
        <fullName evidence="2">Uncharacterized protein</fullName>
    </submittedName>
</protein>
<evidence type="ECO:0000313" key="2">
    <source>
        <dbReference type="EMBL" id="KOC66987.1"/>
    </source>
</evidence>
<dbReference type="EMBL" id="KQ414637">
    <property type="protein sequence ID" value="KOC66987.1"/>
    <property type="molecule type" value="Genomic_DNA"/>
</dbReference>